<feature type="domain" description="Zn(2)-C6 fungal-type" evidence="3">
    <location>
        <begin position="13"/>
        <end position="43"/>
    </location>
</feature>
<dbReference type="GO" id="GO:0008270">
    <property type="term" value="F:zinc ion binding"/>
    <property type="evidence" value="ECO:0007669"/>
    <property type="project" value="InterPro"/>
</dbReference>
<dbReference type="EMBL" id="DS572698">
    <property type="protein sequence ID" value="EGY20853.1"/>
    <property type="molecule type" value="Genomic_DNA"/>
</dbReference>
<sequence>MKQRKKHTKSRTGCSECKRRKVKCDELRPRCANCRRQGSSCSYSRSDSSQQTPGATPSLAGAAERKPWEALIPQLSRCHTPGGNSPSWVDQSPFSRDAELAHHWSTVTADAMATDPDMRHMWRVVIPRIGYENCFVMHGVLAISALHKAYLMPGLAETYLNVSAHHQVRGSEGFRALLGNVTQDNWRPVFCFSGTFVAYMMCLPIRSPNGTIQSPVVSLLDLVAAMMGVQASIKPFLPVFMSSEFSPTVRNFGEIVDADSTRESNPDLEHSLLPHDTFNALFTLRLFFEAELPAGEQDPYLNAVDKLEAVARVLGRAGLHADPGVVFFWATNLDQVIISDSRAFQHHALMLWAHFAVFLAGFERSFWYLRRWAKSIVGDVAQRVSETPRAAQVLQWPEKKVWERAL</sequence>
<keyword evidence="5" id="KW-1185">Reference proteome</keyword>
<proteinExistence type="predicted"/>
<protein>
    <submittedName>
        <fullName evidence="4">C6 zinc finger domain-containing protein</fullName>
    </submittedName>
</protein>
<dbReference type="PANTHER" id="PTHR47784">
    <property type="entry name" value="STEROL UPTAKE CONTROL PROTEIN 2"/>
    <property type="match status" value="1"/>
</dbReference>
<feature type="region of interest" description="Disordered" evidence="2">
    <location>
        <begin position="34"/>
        <end position="62"/>
    </location>
</feature>
<dbReference type="OrthoDB" id="5295362at2759"/>
<organism evidence="4 5">
    <name type="scientific">Verticillium dahliae (strain VdLs.17 / ATCC MYA-4575 / FGSC 10137)</name>
    <name type="common">Verticillium wilt</name>
    <dbReference type="NCBI Taxonomy" id="498257"/>
    <lineage>
        <taxon>Eukaryota</taxon>
        <taxon>Fungi</taxon>
        <taxon>Dikarya</taxon>
        <taxon>Ascomycota</taxon>
        <taxon>Pezizomycotina</taxon>
        <taxon>Sordariomycetes</taxon>
        <taxon>Hypocreomycetidae</taxon>
        <taxon>Glomerellales</taxon>
        <taxon>Plectosphaerellaceae</taxon>
        <taxon>Verticillium</taxon>
    </lineage>
</organism>
<dbReference type="CDD" id="cd00067">
    <property type="entry name" value="GAL4"/>
    <property type="match status" value="1"/>
</dbReference>
<dbReference type="InterPro" id="IPR053157">
    <property type="entry name" value="Sterol_Uptake_Regulator"/>
</dbReference>
<dbReference type="InParanoid" id="G2WXP5"/>
<evidence type="ECO:0000313" key="5">
    <source>
        <dbReference type="Proteomes" id="UP000001611"/>
    </source>
</evidence>
<dbReference type="Pfam" id="PF00172">
    <property type="entry name" value="Zn_clus"/>
    <property type="match status" value="1"/>
</dbReference>
<reference evidence="4 5" key="1">
    <citation type="submission" date="2008-03" db="EMBL/GenBank/DDBJ databases">
        <title>The Genome Sequence of Verticillium dahliae VdLs.17.</title>
        <authorList>
            <consortium name="The Broad Institute Genome Sequencing Platform"/>
            <person name="Ma L.-J.J."/>
            <person name="Klosterman S.J."/>
            <person name="Subbarao K."/>
            <person name="Dobinson K."/>
            <person name="Veronese P."/>
            <person name="Kang S."/>
            <person name="Gold S.E."/>
            <person name="Young S."/>
            <person name="Jaffe D."/>
            <person name="Gnerre S."/>
            <person name="Berlin A."/>
            <person name="Heiman D."/>
            <person name="Hepburn T."/>
            <person name="Sykes S."/>
            <person name="Alvarado L."/>
            <person name="Kodira C.D."/>
            <person name="Lander E."/>
            <person name="Galagan J."/>
            <person name="Nusbaum C."/>
            <person name="Birren B."/>
        </authorList>
    </citation>
    <scope>NUCLEOTIDE SEQUENCE [LARGE SCALE GENOMIC DNA]</scope>
    <source>
        <strain evidence="5">VdLs.17 / ATCC MYA-4575 / FGSC 10137</strain>
    </source>
</reference>
<evidence type="ECO:0000259" key="3">
    <source>
        <dbReference type="PROSITE" id="PS50048"/>
    </source>
</evidence>
<dbReference type="HOGENOM" id="CLU_024934_0_1_1"/>
<dbReference type="PANTHER" id="PTHR47784:SF5">
    <property type="entry name" value="STEROL UPTAKE CONTROL PROTEIN 2"/>
    <property type="match status" value="1"/>
</dbReference>
<dbReference type="KEGG" id="vda:VDAG_02377"/>
<dbReference type="OMA" id="PPHELWA"/>
<dbReference type="InterPro" id="IPR036864">
    <property type="entry name" value="Zn2-C6_fun-type_DNA-bd_sf"/>
</dbReference>
<keyword evidence="1" id="KW-0539">Nucleus</keyword>
<evidence type="ECO:0000313" key="4">
    <source>
        <dbReference type="EMBL" id="EGY20853.1"/>
    </source>
</evidence>
<dbReference type="PROSITE" id="PS00463">
    <property type="entry name" value="ZN2_CY6_FUNGAL_1"/>
    <property type="match status" value="1"/>
</dbReference>
<dbReference type="Gene3D" id="4.10.240.10">
    <property type="entry name" value="Zn(2)-C6 fungal-type DNA-binding domain"/>
    <property type="match status" value="1"/>
</dbReference>
<dbReference type="Proteomes" id="UP000001611">
    <property type="component" value="Chromosome 3"/>
</dbReference>
<dbReference type="SUPFAM" id="SSF57701">
    <property type="entry name" value="Zn2/Cys6 DNA-binding domain"/>
    <property type="match status" value="1"/>
</dbReference>
<dbReference type="GO" id="GO:0001228">
    <property type="term" value="F:DNA-binding transcription activator activity, RNA polymerase II-specific"/>
    <property type="evidence" value="ECO:0007669"/>
    <property type="project" value="TreeGrafter"/>
</dbReference>
<accession>G2WXP5</accession>
<gene>
    <name evidence="4" type="ORF">VDAG_02377</name>
</gene>
<name>G2WXP5_VERDV</name>
<dbReference type="InterPro" id="IPR001138">
    <property type="entry name" value="Zn2Cys6_DnaBD"/>
</dbReference>
<dbReference type="GeneID" id="20703840"/>
<dbReference type="eggNOG" id="ENOG502SMQM">
    <property type="taxonomic scope" value="Eukaryota"/>
</dbReference>
<feature type="compositionally biased region" description="Low complexity" evidence="2">
    <location>
        <begin position="35"/>
        <end position="51"/>
    </location>
</feature>
<evidence type="ECO:0000256" key="1">
    <source>
        <dbReference type="ARBA" id="ARBA00023242"/>
    </source>
</evidence>
<dbReference type="SMART" id="SM00066">
    <property type="entry name" value="GAL4"/>
    <property type="match status" value="1"/>
</dbReference>
<evidence type="ECO:0000256" key="2">
    <source>
        <dbReference type="SAM" id="MobiDB-lite"/>
    </source>
</evidence>
<dbReference type="AlphaFoldDB" id="G2WXP5"/>
<dbReference type="PROSITE" id="PS50048">
    <property type="entry name" value="ZN2_CY6_FUNGAL_2"/>
    <property type="match status" value="1"/>
</dbReference>
<dbReference type="RefSeq" id="XP_009651325.1">
    <property type="nucleotide sequence ID" value="XM_009653030.1"/>
</dbReference>